<organism evidence="1 2">
    <name type="scientific">Dentiscutata heterogama</name>
    <dbReference type="NCBI Taxonomy" id="1316150"/>
    <lineage>
        <taxon>Eukaryota</taxon>
        <taxon>Fungi</taxon>
        <taxon>Fungi incertae sedis</taxon>
        <taxon>Mucoromycota</taxon>
        <taxon>Glomeromycotina</taxon>
        <taxon>Glomeromycetes</taxon>
        <taxon>Diversisporales</taxon>
        <taxon>Gigasporaceae</taxon>
        <taxon>Dentiscutata</taxon>
    </lineage>
</organism>
<accession>A0ACA9K5R1</accession>
<evidence type="ECO:0000313" key="2">
    <source>
        <dbReference type="Proteomes" id="UP000789702"/>
    </source>
</evidence>
<gene>
    <name evidence="1" type="ORF">DHETER_LOCUS986</name>
</gene>
<reference evidence="1" key="1">
    <citation type="submission" date="2021-06" db="EMBL/GenBank/DDBJ databases">
        <authorList>
            <person name="Kallberg Y."/>
            <person name="Tangrot J."/>
            <person name="Rosling A."/>
        </authorList>
    </citation>
    <scope>NUCLEOTIDE SEQUENCE</scope>
    <source>
        <strain evidence="1">IL203A</strain>
    </source>
</reference>
<sequence>MDQNPVYDFSEAVIKYGVVKACGAIPIIGNIAADIAQDIINIAERARHNKTVCKYISDRVQESLNTITKFPPHGDIGKSRKVYEDTLNEIREYVTEIEKPGKFSDKAKKRLMEIVNANHAVAVKKNSGINLKTELESIKKQAKIISLLSNCGEIEKLFGIYIKNEKDLYIVTKWMQNGNLQEYLDKNESIPWMTKFKIAEQIAKGLTFCINANVYHRDVRSKNVLLDENLDAKLTNFEMSRRISDKSKEMQIESIRWTAPEKLEYPKQPYTDKCEVYSFAILLWEISTHKLPFNDIKSPSAVSEKVRKGERPNPFSDDTPDQYEGIVKRAWHQNHKKRPSIDNLRKQLCRLKIKVPDINQAISLHEEKRYEEAFYQFQKLAQEDNPLALYYTGLYLYKGTY</sequence>
<name>A0ACA9K5R1_9GLOM</name>
<keyword evidence="2" id="KW-1185">Reference proteome</keyword>
<proteinExistence type="predicted"/>
<feature type="non-terminal residue" evidence="1">
    <location>
        <position position="401"/>
    </location>
</feature>
<dbReference type="EMBL" id="CAJVPU010000547">
    <property type="protein sequence ID" value="CAG8454158.1"/>
    <property type="molecule type" value="Genomic_DNA"/>
</dbReference>
<dbReference type="Proteomes" id="UP000789702">
    <property type="component" value="Unassembled WGS sequence"/>
</dbReference>
<comment type="caution">
    <text evidence="1">The sequence shown here is derived from an EMBL/GenBank/DDBJ whole genome shotgun (WGS) entry which is preliminary data.</text>
</comment>
<evidence type="ECO:0000313" key="1">
    <source>
        <dbReference type="EMBL" id="CAG8454158.1"/>
    </source>
</evidence>
<protein>
    <submittedName>
        <fullName evidence="1">1583_t:CDS:1</fullName>
    </submittedName>
</protein>